<dbReference type="EMBL" id="AGDZ01000037">
    <property type="protein sequence ID" value="EMB20035.1"/>
    <property type="molecule type" value="Genomic_DNA"/>
</dbReference>
<dbReference type="Proteomes" id="UP000016183">
    <property type="component" value="Unassembled WGS sequence"/>
</dbReference>
<dbReference type="HOGENOM" id="CLU_1786040_0_0_12"/>
<evidence type="ECO:0000313" key="2">
    <source>
        <dbReference type="EMBL" id="EMB20035.1"/>
    </source>
</evidence>
<accession>M2AZN9</accession>
<comment type="caution">
    <text evidence="3">The sequence shown here is derived from an EMBL/GenBank/DDBJ whole genome shotgun (WGS) entry which is preliminary data.</text>
</comment>
<organism evidence="3 4">
    <name type="scientific">Treponema denticola SP33</name>
    <dbReference type="NCBI Taxonomy" id="999437"/>
    <lineage>
        <taxon>Bacteria</taxon>
        <taxon>Pseudomonadati</taxon>
        <taxon>Spirochaetota</taxon>
        <taxon>Spirochaetia</taxon>
        <taxon>Spirochaetales</taxon>
        <taxon>Treponemataceae</taxon>
        <taxon>Treponema</taxon>
    </lineage>
</organism>
<evidence type="ECO:0000313" key="3">
    <source>
        <dbReference type="EMBL" id="EMB28856.1"/>
    </source>
</evidence>
<dbReference type="EMBL" id="AGDZ01000040">
    <property type="protein sequence ID" value="EMB19293.1"/>
    <property type="molecule type" value="Genomic_DNA"/>
</dbReference>
<evidence type="ECO:0000313" key="1">
    <source>
        <dbReference type="EMBL" id="EMB19293.1"/>
    </source>
</evidence>
<evidence type="ECO:0000313" key="4">
    <source>
        <dbReference type="Proteomes" id="UP000016183"/>
    </source>
</evidence>
<dbReference type="PATRIC" id="fig|999437.3.peg.2671"/>
<reference evidence="3 4" key="1">
    <citation type="submission" date="2012-01" db="EMBL/GenBank/DDBJ databases">
        <title>The Genome Sequence of Treponema denticola SP33.</title>
        <authorList>
            <consortium name="The Broad Institute Genome Sequencing Platform"/>
            <person name="Earl A."/>
            <person name="Ward D."/>
            <person name="Feldgarden M."/>
            <person name="Gevers D."/>
            <person name="Blanton J.M."/>
            <person name="Fenno C.J."/>
            <person name="Baranova O.V."/>
            <person name="Mathney J."/>
            <person name="Dewhirst F.E."/>
            <person name="Izard J."/>
            <person name="Young S.K."/>
            <person name="Zeng Q."/>
            <person name="Gargeya S."/>
            <person name="Fitzgerald M."/>
            <person name="Haas B."/>
            <person name="Abouelleil A."/>
            <person name="Alvarado L."/>
            <person name="Arachchi H.M."/>
            <person name="Berlin A."/>
            <person name="Chapman S.B."/>
            <person name="Gearin G."/>
            <person name="Goldberg J."/>
            <person name="Griggs A."/>
            <person name="Gujja S."/>
            <person name="Hansen M."/>
            <person name="Heiman D."/>
            <person name="Howarth C."/>
            <person name="Larimer J."/>
            <person name="Lui A."/>
            <person name="MacDonald P.J.P."/>
            <person name="McCowen C."/>
            <person name="Montmayeur A."/>
            <person name="Murphy C."/>
            <person name="Neiman D."/>
            <person name="Pearson M."/>
            <person name="Priest M."/>
            <person name="Roberts A."/>
            <person name="Saif S."/>
            <person name="Shea T."/>
            <person name="Sisk P."/>
            <person name="Stolte C."/>
            <person name="Sykes S."/>
            <person name="Wortman J."/>
            <person name="Nusbaum C."/>
            <person name="Birren B."/>
        </authorList>
    </citation>
    <scope>NUCLEOTIDE SEQUENCE [LARGE SCALE GENOMIC DNA]</scope>
    <source>
        <strain evidence="3 4">SP33</strain>
    </source>
</reference>
<gene>
    <name evidence="3" type="ORF">HMPREF9733_00004</name>
    <name evidence="2" type="ORF">HMPREF9733_02591</name>
    <name evidence="1" type="ORF">HMPREF9733_02731</name>
</gene>
<sequence length="145" mass="16253">MIVIEALQEALSKKGIINILKPQASTVADAHAELGLIGLTAGGEKKDNNIKAYETLTLSCDIVSLGVSIDYVNELSKFLKKMLELCIDSLDVHLIKNNQEYIIKAHFQKVQEGRFEYPEDSQALPAEYREGYIITMTYPSFLNEE</sequence>
<name>M2AZN9_TREDN</name>
<dbReference type="EMBL" id="AGDZ01000001">
    <property type="protein sequence ID" value="EMB28856.1"/>
    <property type="molecule type" value="Genomic_DNA"/>
</dbReference>
<proteinExistence type="predicted"/>
<dbReference type="AlphaFoldDB" id="M2AZN9"/>
<dbReference type="RefSeq" id="WP_010692276.1">
    <property type="nucleotide sequence ID" value="NZ_KB442453.1"/>
</dbReference>
<protein>
    <submittedName>
        <fullName evidence="3">Uncharacterized protein</fullName>
    </submittedName>
</protein>